<dbReference type="Proteomes" id="UP000562395">
    <property type="component" value="Unassembled WGS sequence"/>
</dbReference>
<gene>
    <name evidence="5" type="ORF">GGQ88_001942</name>
</gene>
<evidence type="ECO:0000256" key="2">
    <source>
        <dbReference type="ARBA" id="ARBA00023125"/>
    </source>
</evidence>
<dbReference type="Gene3D" id="1.10.10.10">
    <property type="entry name" value="Winged helix-like DNA-binding domain superfamily/Winged helix DNA-binding domain"/>
    <property type="match status" value="1"/>
</dbReference>
<protein>
    <submittedName>
        <fullName evidence="5">DNA-binding transcriptional ArsR family regulator</fullName>
    </submittedName>
</protein>
<dbReference type="SUPFAM" id="SSF46785">
    <property type="entry name" value="Winged helix' DNA-binding domain"/>
    <property type="match status" value="1"/>
</dbReference>
<dbReference type="InterPro" id="IPR036390">
    <property type="entry name" value="WH_DNA-bd_sf"/>
</dbReference>
<dbReference type="InterPro" id="IPR001845">
    <property type="entry name" value="HTH_ArsR_DNA-bd_dom"/>
</dbReference>
<dbReference type="GO" id="GO:0003700">
    <property type="term" value="F:DNA-binding transcription factor activity"/>
    <property type="evidence" value="ECO:0007669"/>
    <property type="project" value="InterPro"/>
</dbReference>
<accession>A0A7W6EVU7</accession>
<dbReference type="InterPro" id="IPR051011">
    <property type="entry name" value="Metal_resp_trans_reg"/>
</dbReference>
<evidence type="ECO:0000259" key="4">
    <source>
        <dbReference type="PROSITE" id="PS50987"/>
    </source>
</evidence>
<dbReference type="AlphaFoldDB" id="A0A7W6EVU7"/>
<feature type="domain" description="HTH arsR-type" evidence="4">
    <location>
        <begin position="3"/>
        <end position="100"/>
    </location>
</feature>
<comment type="caution">
    <text evidence="5">The sequence shown here is derived from an EMBL/GenBank/DDBJ whole genome shotgun (WGS) entry which is preliminary data.</text>
</comment>
<name>A0A7W6EVU7_9SPHN</name>
<dbReference type="PRINTS" id="PR00778">
    <property type="entry name" value="HTHARSR"/>
</dbReference>
<evidence type="ECO:0000313" key="6">
    <source>
        <dbReference type="Proteomes" id="UP000562395"/>
    </source>
</evidence>
<dbReference type="Pfam" id="PF12840">
    <property type="entry name" value="HTH_20"/>
    <property type="match status" value="1"/>
</dbReference>
<keyword evidence="2 5" id="KW-0238">DNA-binding</keyword>
<dbReference type="GO" id="GO:0003677">
    <property type="term" value="F:DNA binding"/>
    <property type="evidence" value="ECO:0007669"/>
    <property type="project" value="UniProtKB-KW"/>
</dbReference>
<keyword evidence="6" id="KW-1185">Reference proteome</keyword>
<evidence type="ECO:0000313" key="5">
    <source>
        <dbReference type="EMBL" id="MBB3860673.1"/>
    </source>
</evidence>
<keyword evidence="1" id="KW-0805">Transcription regulation</keyword>
<dbReference type="CDD" id="cd00090">
    <property type="entry name" value="HTH_ARSR"/>
    <property type="match status" value="1"/>
</dbReference>
<dbReference type="InterPro" id="IPR036388">
    <property type="entry name" value="WH-like_DNA-bd_sf"/>
</dbReference>
<reference evidence="5 6" key="1">
    <citation type="submission" date="2020-08" db="EMBL/GenBank/DDBJ databases">
        <title>Genomic Encyclopedia of Type Strains, Phase IV (KMG-IV): sequencing the most valuable type-strain genomes for metagenomic binning, comparative biology and taxonomic classification.</title>
        <authorList>
            <person name="Goeker M."/>
        </authorList>
    </citation>
    <scope>NUCLEOTIDE SEQUENCE [LARGE SCALE GENOMIC DNA]</scope>
    <source>
        <strain evidence="5 6">DSM 14552</strain>
    </source>
</reference>
<dbReference type="NCBIfam" id="NF033788">
    <property type="entry name" value="HTH_metalloreg"/>
    <property type="match status" value="1"/>
</dbReference>
<proteinExistence type="predicted"/>
<organism evidence="5 6">
    <name type="scientific">Novosphingobium hassiacum</name>
    <dbReference type="NCBI Taxonomy" id="173676"/>
    <lineage>
        <taxon>Bacteria</taxon>
        <taxon>Pseudomonadati</taxon>
        <taxon>Pseudomonadota</taxon>
        <taxon>Alphaproteobacteria</taxon>
        <taxon>Sphingomonadales</taxon>
        <taxon>Sphingomonadaceae</taxon>
        <taxon>Novosphingobium</taxon>
    </lineage>
</organism>
<sequence length="116" mass="12445">MDIKSDTPNWAVDALGALAHETRLSVFRMLVKVGPDGLIAGAIAEQAAVPPSTMSHHLATLERAGLVRSVRESRLIRYSADFSGMRTLLAFLMQDCCRGMPEMCADLLGDVACSAP</sequence>
<evidence type="ECO:0000256" key="3">
    <source>
        <dbReference type="ARBA" id="ARBA00023163"/>
    </source>
</evidence>
<dbReference type="InterPro" id="IPR011991">
    <property type="entry name" value="ArsR-like_HTH"/>
</dbReference>
<dbReference type="RefSeq" id="WP_183612949.1">
    <property type="nucleotide sequence ID" value="NZ_JACICY010000004.1"/>
</dbReference>
<keyword evidence="3" id="KW-0804">Transcription</keyword>
<dbReference type="PANTHER" id="PTHR43132">
    <property type="entry name" value="ARSENICAL RESISTANCE OPERON REPRESSOR ARSR-RELATED"/>
    <property type="match status" value="1"/>
</dbReference>
<dbReference type="SMART" id="SM00418">
    <property type="entry name" value="HTH_ARSR"/>
    <property type="match status" value="1"/>
</dbReference>
<dbReference type="PANTHER" id="PTHR43132:SF2">
    <property type="entry name" value="ARSENICAL RESISTANCE OPERON REPRESSOR ARSR-RELATED"/>
    <property type="match status" value="1"/>
</dbReference>
<dbReference type="EMBL" id="JACICY010000004">
    <property type="protein sequence ID" value="MBB3860673.1"/>
    <property type="molecule type" value="Genomic_DNA"/>
</dbReference>
<evidence type="ECO:0000256" key="1">
    <source>
        <dbReference type="ARBA" id="ARBA00023015"/>
    </source>
</evidence>
<dbReference type="PROSITE" id="PS50987">
    <property type="entry name" value="HTH_ARSR_2"/>
    <property type="match status" value="1"/>
</dbReference>